<dbReference type="Pfam" id="PF17259">
    <property type="entry name" value="DUF5325"/>
    <property type="match status" value="1"/>
</dbReference>
<dbReference type="RefSeq" id="WP_138124997.1">
    <property type="nucleotide sequence ID" value="NZ_SWLG01000005.1"/>
</dbReference>
<keyword evidence="1" id="KW-1133">Transmembrane helix</keyword>
<keyword evidence="1" id="KW-0812">Transmembrane</keyword>
<evidence type="ECO:0008006" key="4">
    <source>
        <dbReference type="Google" id="ProtNLM"/>
    </source>
</evidence>
<dbReference type="InterPro" id="IPR035211">
    <property type="entry name" value="DUF5325"/>
</dbReference>
<dbReference type="EMBL" id="SWLG01000005">
    <property type="protein sequence ID" value="TLS37682.1"/>
    <property type="molecule type" value="Genomic_DNA"/>
</dbReference>
<reference evidence="2 3" key="1">
    <citation type="submission" date="2019-04" db="EMBL/GenBank/DDBJ databases">
        <title>Bacillus caeni sp. nov., a bacterium isolated from mangrove sediment.</title>
        <authorList>
            <person name="Huang H."/>
            <person name="Mo K."/>
            <person name="Hu Y."/>
        </authorList>
    </citation>
    <scope>NUCLEOTIDE SEQUENCE [LARGE SCALE GENOMIC DNA]</scope>
    <source>
        <strain evidence="2 3">HB172195</strain>
    </source>
</reference>
<dbReference type="Proteomes" id="UP000308230">
    <property type="component" value="Unassembled WGS sequence"/>
</dbReference>
<evidence type="ECO:0000256" key="1">
    <source>
        <dbReference type="SAM" id="Phobius"/>
    </source>
</evidence>
<name>A0A5R9F216_9BACL</name>
<protein>
    <recommendedName>
        <fullName evidence="4">DUF5325 family protein</fullName>
    </recommendedName>
</protein>
<organism evidence="2 3">
    <name type="scientific">Exobacillus caeni</name>
    <dbReference type="NCBI Taxonomy" id="2574798"/>
    <lineage>
        <taxon>Bacteria</taxon>
        <taxon>Bacillati</taxon>
        <taxon>Bacillota</taxon>
        <taxon>Bacilli</taxon>
        <taxon>Bacillales</taxon>
        <taxon>Guptibacillaceae</taxon>
        <taxon>Exobacillus</taxon>
    </lineage>
</organism>
<proteinExistence type="predicted"/>
<comment type="caution">
    <text evidence="2">The sequence shown here is derived from an EMBL/GenBank/DDBJ whole genome shotgun (WGS) entry which is preliminary data.</text>
</comment>
<dbReference type="AlphaFoldDB" id="A0A5R9F216"/>
<sequence>MKYANLLFFVLACLAVFSMCAIGISIAESSVLGGIASFAGVIIFMGTGFYLKRKHRETVS</sequence>
<dbReference type="OrthoDB" id="2679959at2"/>
<feature type="transmembrane region" description="Helical" evidence="1">
    <location>
        <begin position="31"/>
        <end position="51"/>
    </location>
</feature>
<keyword evidence="1" id="KW-0472">Membrane</keyword>
<accession>A0A5R9F216</accession>
<keyword evidence="3" id="KW-1185">Reference proteome</keyword>
<evidence type="ECO:0000313" key="2">
    <source>
        <dbReference type="EMBL" id="TLS37682.1"/>
    </source>
</evidence>
<evidence type="ECO:0000313" key="3">
    <source>
        <dbReference type="Proteomes" id="UP000308230"/>
    </source>
</evidence>
<gene>
    <name evidence="2" type="ORF">FCL54_07605</name>
</gene>